<dbReference type="Proteomes" id="UP001497382">
    <property type="component" value="Unassembled WGS sequence"/>
</dbReference>
<keyword evidence="2" id="KW-1185">Reference proteome</keyword>
<evidence type="ECO:0008006" key="3">
    <source>
        <dbReference type="Google" id="ProtNLM"/>
    </source>
</evidence>
<name>A0AAV2BHV6_9ARAC</name>
<sequence>SAVCSTTSLCSAVSSSTSLCSAVCFPFGTFVCSSSSCIFQYFCKAQKSRIYGASSCCKKDSVSYDCYSKER</sequence>
<proteinExistence type="predicted"/>
<evidence type="ECO:0000313" key="1">
    <source>
        <dbReference type="EMBL" id="CAL1295230.1"/>
    </source>
</evidence>
<protein>
    <recommendedName>
        <fullName evidence="3">Secreted protein</fullName>
    </recommendedName>
</protein>
<evidence type="ECO:0000313" key="2">
    <source>
        <dbReference type="Proteomes" id="UP001497382"/>
    </source>
</evidence>
<comment type="caution">
    <text evidence="1">The sequence shown here is derived from an EMBL/GenBank/DDBJ whole genome shotgun (WGS) entry which is preliminary data.</text>
</comment>
<dbReference type="AlphaFoldDB" id="A0AAV2BHV6"/>
<accession>A0AAV2BHV6</accession>
<feature type="non-terminal residue" evidence="1">
    <location>
        <position position="1"/>
    </location>
</feature>
<organism evidence="1 2">
    <name type="scientific">Larinioides sclopetarius</name>
    <dbReference type="NCBI Taxonomy" id="280406"/>
    <lineage>
        <taxon>Eukaryota</taxon>
        <taxon>Metazoa</taxon>
        <taxon>Ecdysozoa</taxon>
        <taxon>Arthropoda</taxon>
        <taxon>Chelicerata</taxon>
        <taxon>Arachnida</taxon>
        <taxon>Araneae</taxon>
        <taxon>Araneomorphae</taxon>
        <taxon>Entelegynae</taxon>
        <taxon>Araneoidea</taxon>
        <taxon>Araneidae</taxon>
        <taxon>Larinioides</taxon>
    </lineage>
</organism>
<dbReference type="EMBL" id="CAXIEN010000366">
    <property type="protein sequence ID" value="CAL1295230.1"/>
    <property type="molecule type" value="Genomic_DNA"/>
</dbReference>
<gene>
    <name evidence="1" type="ORF">LARSCL_LOCUS19169</name>
</gene>
<reference evidence="1 2" key="1">
    <citation type="submission" date="2024-04" db="EMBL/GenBank/DDBJ databases">
        <authorList>
            <person name="Rising A."/>
            <person name="Reimegard J."/>
            <person name="Sonavane S."/>
            <person name="Akerstrom W."/>
            <person name="Nylinder S."/>
            <person name="Hedman E."/>
            <person name="Kallberg Y."/>
        </authorList>
    </citation>
    <scope>NUCLEOTIDE SEQUENCE [LARGE SCALE GENOMIC DNA]</scope>
</reference>